<evidence type="ECO:0000259" key="1">
    <source>
        <dbReference type="PROSITE" id="PS50097"/>
    </source>
</evidence>
<dbReference type="PROSITE" id="PS50097">
    <property type="entry name" value="BTB"/>
    <property type="match status" value="1"/>
</dbReference>
<keyword evidence="3" id="KW-1185">Reference proteome</keyword>
<protein>
    <recommendedName>
        <fullName evidence="1">BTB domain-containing protein</fullName>
    </recommendedName>
</protein>
<dbReference type="OrthoDB" id="288452at2759"/>
<sequence>MSIYEKAFEKSDKTDAVLLVDGKKLHVNKALLSYHSTHFKTLFNAEKSVKEVKIKDVNFKDFAAFLSLVQDQPIIPTTLGAVSHRFGSLATGENSNRRQVRIGSSGGAWNQCVRKG</sequence>
<reference evidence="3" key="1">
    <citation type="submission" date="2011-07" db="EMBL/GenBank/DDBJ databases">
        <authorList>
            <consortium name="Caenorhabditis brenneri Sequencing and Analysis Consortium"/>
            <person name="Wilson R.K."/>
        </authorList>
    </citation>
    <scope>NUCLEOTIDE SEQUENCE [LARGE SCALE GENOMIC DNA]</scope>
    <source>
        <strain evidence="3">PB2801</strain>
    </source>
</reference>
<accession>G0MVV8</accession>
<dbReference type="AlphaFoldDB" id="G0MVV8"/>
<evidence type="ECO:0000313" key="2">
    <source>
        <dbReference type="EMBL" id="EGT45242.1"/>
    </source>
</evidence>
<proteinExistence type="predicted"/>
<name>G0MVV8_CAEBE</name>
<gene>
    <name evidence="2" type="ORF">CAEBREN_19615</name>
</gene>
<dbReference type="Gene3D" id="3.30.710.10">
    <property type="entry name" value="Potassium Channel Kv1.1, Chain A"/>
    <property type="match status" value="1"/>
</dbReference>
<dbReference type="InterPro" id="IPR000210">
    <property type="entry name" value="BTB/POZ_dom"/>
</dbReference>
<dbReference type="EMBL" id="GL379815">
    <property type="protein sequence ID" value="EGT45242.1"/>
    <property type="molecule type" value="Genomic_DNA"/>
</dbReference>
<dbReference type="Proteomes" id="UP000008068">
    <property type="component" value="Unassembled WGS sequence"/>
</dbReference>
<evidence type="ECO:0000313" key="3">
    <source>
        <dbReference type="Proteomes" id="UP000008068"/>
    </source>
</evidence>
<dbReference type="InParanoid" id="G0MVV8"/>
<dbReference type="SUPFAM" id="SSF54695">
    <property type="entry name" value="POZ domain"/>
    <property type="match status" value="1"/>
</dbReference>
<dbReference type="Pfam" id="PF00651">
    <property type="entry name" value="BTB"/>
    <property type="match status" value="1"/>
</dbReference>
<dbReference type="PANTHER" id="PTHR22744:SF14">
    <property type="entry name" value="BTB DOMAIN-CONTAINING PROTEIN-RELATED"/>
    <property type="match status" value="1"/>
</dbReference>
<dbReference type="PANTHER" id="PTHR22744">
    <property type="entry name" value="HELIX LOOP HELIX PROTEIN 21-RELATED"/>
    <property type="match status" value="1"/>
</dbReference>
<feature type="domain" description="BTB" evidence="1">
    <location>
        <begin position="14"/>
        <end position="78"/>
    </location>
</feature>
<organism evidence="3">
    <name type="scientific">Caenorhabditis brenneri</name>
    <name type="common">Nematode worm</name>
    <dbReference type="NCBI Taxonomy" id="135651"/>
    <lineage>
        <taxon>Eukaryota</taxon>
        <taxon>Metazoa</taxon>
        <taxon>Ecdysozoa</taxon>
        <taxon>Nematoda</taxon>
        <taxon>Chromadorea</taxon>
        <taxon>Rhabditida</taxon>
        <taxon>Rhabditina</taxon>
        <taxon>Rhabditomorpha</taxon>
        <taxon>Rhabditoidea</taxon>
        <taxon>Rhabditidae</taxon>
        <taxon>Peloderinae</taxon>
        <taxon>Caenorhabditis</taxon>
    </lineage>
</organism>
<dbReference type="InterPro" id="IPR011333">
    <property type="entry name" value="SKP1/BTB/POZ_sf"/>
</dbReference>
<dbReference type="SMART" id="SM00225">
    <property type="entry name" value="BTB"/>
    <property type="match status" value="1"/>
</dbReference>
<dbReference type="HOGENOM" id="CLU_2099009_0_0_1"/>